<dbReference type="Proteomes" id="UP001166674">
    <property type="component" value="Unassembled WGS sequence"/>
</dbReference>
<dbReference type="Pfam" id="PF24807">
    <property type="entry name" value="WD40_CDC20-Fz"/>
    <property type="match status" value="1"/>
</dbReference>
<dbReference type="PROSITE" id="PS50294">
    <property type="entry name" value="WD_REPEATS_REGION"/>
    <property type="match status" value="1"/>
</dbReference>
<dbReference type="PANTHER" id="PTHR14918:SF3">
    <property type="entry name" value="KICSTOR COMPLEX PROTEIN SZT2"/>
    <property type="match status" value="1"/>
</dbReference>
<feature type="domain" description="CDC20/Fizzy WD40" evidence="4">
    <location>
        <begin position="176"/>
        <end position="403"/>
    </location>
</feature>
<dbReference type="InterPro" id="IPR001680">
    <property type="entry name" value="WD40_rpt"/>
</dbReference>
<feature type="region of interest" description="Disordered" evidence="3">
    <location>
        <begin position="3292"/>
        <end position="3311"/>
    </location>
</feature>
<feature type="region of interest" description="Disordered" evidence="3">
    <location>
        <begin position="1905"/>
        <end position="1924"/>
    </location>
</feature>
<proteinExistence type="inferred from homology"/>
<organism evidence="5 6">
    <name type="scientific">Sciurus carolinensis</name>
    <name type="common">Eastern gray squirrel</name>
    <dbReference type="NCBI Taxonomy" id="30640"/>
    <lineage>
        <taxon>Eukaryota</taxon>
        <taxon>Metazoa</taxon>
        <taxon>Chordata</taxon>
        <taxon>Craniata</taxon>
        <taxon>Vertebrata</taxon>
        <taxon>Euteleostomi</taxon>
        <taxon>Mammalia</taxon>
        <taxon>Eutheria</taxon>
        <taxon>Euarchontoglires</taxon>
        <taxon>Glires</taxon>
        <taxon>Rodentia</taxon>
        <taxon>Sciuromorpha</taxon>
        <taxon>Sciuridae</taxon>
        <taxon>Sciurinae</taxon>
        <taxon>Sciurini</taxon>
        <taxon>Sciurus</taxon>
    </lineage>
</organism>
<feature type="region of interest" description="Disordered" evidence="3">
    <location>
        <begin position="1554"/>
        <end position="1577"/>
    </location>
</feature>
<feature type="region of interest" description="Disordered" evidence="3">
    <location>
        <begin position="2732"/>
        <end position="2847"/>
    </location>
</feature>
<feature type="region of interest" description="Disordered" evidence="3">
    <location>
        <begin position="2021"/>
        <end position="2078"/>
    </location>
</feature>
<dbReference type="GO" id="GO:0005777">
    <property type="term" value="C:peroxisome"/>
    <property type="evidence" value="ECO:0007669"/>
    <property type="project" value="InterPro"/>
</dbReference>
<gene>
    <name evidence="5" type="ORF">SUZIE_129310</name>
</gene>
<feature type="repeat" description="WD" evidence="2">
    <location>
        <begin position="305"/>
        <end position="336"/>
    </location>
</feature>
<feature type="compositionally biased region" description="Polar residues" evidence="3">
    <location>
        <begin position="61"/>
        <end position="72"/>
    </location>
</feature>
<dbReference type="EMBL" id="JAATJV010234600">
    <property type="protein sequence ID" value="MBZ3874716.1"/>
    <property type="molecule type" value="Genomic_DNA"/>
</dbReference>
<name>A0AA41MML6_SCICA</name>
<dbReference type="Gene3D" id="2.130.10.10">
    <property type="entry name" value="YVTN repeat-like/Quinoprotein amine dehydrogenase"/>
    <property type="match status" value="1"/>
</dbReference>
<feature type="region of interest" description="Disordered" evidence="3">
    <location>
        <begin position="1781"/>
        <end position="1805"/>
    </location>
</feature>
<keyword evidence="6" id="KW-1185">Reference proteome</keyword>
<keyword evidence="2" id="KW-0853">WD repeat</keyword>
<evidence type="ECO:0000256" key="1">
    <source>
        <dbReference type="ARBA" id="ARBA00006445"/>
    </source>
</evidence>
<feature type="region of interest" description="Disordered" evidence="3">
    <location>
        <begin position="1091"/>
        <end position="1121"/>
    </location>
</feature>
<evidence type="ECO:0000259" key="4">
    <source>
        <dbReference type="Pfam" id="PF24807"/>
    </source>
</evidence>
<dbReference type="PANTHER" id="PTHR14918">
    <property type="entry name" value="KICSTOR COMPLEX PROTEIN SZT2"/>
    <property type="match status" value="1"/>
</dbReference>
<evidence type="ECO:0000256" key="2">
    <source>
        <dbReference type="PROSITE-ProRule" id="PRU00221"/>
    </source>
</evidence>
<feature type="region of interest" description="Disordered" evidence="3">
    <location>
        <begin position="2209"/>
        <end position="2267"/>
    </location>
</feature>
<dbReference type="SMART" id="SM00320">
    <property type="entry name" value="WD40"/>
    <property type="match status" value="5"/>
</dbReference>
<comment type="similarity">
    <text evidence="1">Belongs to the WD repeat CDC20/Fizzy family.</text>
</comment>
<feature type="compositionally biased region" description="Basic and acidic residues" evidence="3">
    <location>
        <begin position="2795"/>
        <end position="2808"/>
    </location>
</feature>
<dbReference type="InterPro" id="IPR015943">
    <property type="entry name" value="WD40/YVTN_repeat-like_dom_sf"/>
</dbReference>
<dbReference type="InterPro" id="IPR036322">
    <property type="entry name" value="WD40_repeat_dom_sf"/>
</dbReference>
<feature type="compositionally biased region" description="Polar residues" evidence="3">
    <location>
        <begin position="2034"/>
        <end position="2050"/>
    </location>
</feature>
<comment type="caution">
    <text evidence="5">The sequence shown here is derived from an EMBL/GenBank/DDBJ whole genome shotgun (WGS) entry which is preliminary data.</text>
</comment>
<feature type="compositionally biased region" description="Low complexity" evidence="3">
    <location>
        <begin position="1111"/>
        <end position="1121"/>
    </location>
</feature>
<sequence>MAQFVFESDLHSLLQLDAPIPNAPLARWQRKAKEAAGPAPSPMRAANRSHSAGRTPGRTPGKSNSKVQTTPSKPGGDRYIPHRSASQMEVASFLLSKENQPENSQTPTKKEHQKAWALNLNGFDVEEAKILRLSGKPQNAPEGYQNRLKVLYSQKATPGSSRKTCRYIPSLPDRILDAPEIRNDYYLNLVDWSSGNVLAVALDNSVYLWSASSGDILQLLQMEQPGDYVSSVAWIKEGNYLAVGTSSAEVQLWDVQQQKRLRNMTSHSARVSSLSWNSYILSSGSRSGHIHHHDVRVADHHVATLSGHSQEVCGLRWAPDGRHLASGGNDNLVNVWPSAPGEAGWVPLQTFTQHQGAVKAVAWCPWQSNILATGGGTSDRHIRIWNVCSGACLSAVDAHSQVEEAGQVFLLMKKDYRISRNVRLAWFLSHLHQTVQATPQELLLQSEQELEVLSILPPGWQPDEPVVPRPFLLVPSTRVTFLAWQYRFVIELDLSPSTGIVDDSTGEILFDEVFHALSRCLGGLLRPFRVPGSCINFQPEIYVTIQAYSSIIGLQSHQVLVQGCLLDPSQREAFLQQVYEQLCLFEDKVAAMLQQQYDPQSQAEDQSPDSGEPLGRKVGVSMVTADLGLVSMIRQGILALQLLPSNSSAGIIVITDGVTSVPDVAVCETLLNQLRSGTVACSFVQVGGVYSYDCSFGHVPNVELMKFIAMATFGSYLSTCPEPEPGNLGLTVYHRAFLLYSFLRSGEALNPEYYCGSQHRLFNEHLVSASSNPALALRRKKHTEKEVPADLISTVSVRLREGYSVREVTLAKGGSQLEVKLVLLWKHNMRIEYVAMAPWPLEPDGPRGTRVEVTMEGGYDILHDVSCALRQPIRSLYRTHVIRRFWNTLQSINQTDQMLAHLQSFSSVPEHFTLPDSTKSGVPLFYIPPGSTTPVLSLQHSGSDSSHAQFAAYWKPVLSMDANSWQRWLHMHRLVLILEHDTPIPKHLHTPGSNGRYSTIQCRISHSSLTSLLRDWSSFVLVEGYSYVKLLSSAPDQPPSSFYMVRIISKAPCMVLRLGFPIGTPAQARHKIVSGLQEEILRLRFPHRVQSKEPTPKVKRKGLGGTGGGSSPSKSPPMLGLQQALSDRPCLVVLHKPLDKLLIRYEKLPLDYRAPFLLTLEPPGPLPLVSGRSASSSLASLSRYLYHQRWLWSVPSGLAPALPLSAIAQLLSILTEVRLSEGFHFACSGEGIINMVLELPIQNEPPGEAAAEEKHTCVIQYILFPPHSTSTKDSFSTDDDNDVEVEALEGDSELNLVTEVWVEPQYGRVGPGPENWKHLQDLTYSEIPQALHPRDAACIGSMLSFEYLIQLCQSKEWSPLPPEPRVSDGQDQGGDTCVHEIPFHFDLMGLLPQCQQLQMFFLLLSKEPEGVPLTEGPCPANDMVLCLLHSCLGQELSDREIPLTPADQSAFLSEVLCRSCRDPGAEGPPVGSHGILKHQAIGTTQATGDSALPALGVVLSETLSPLISAQPPQWRCYARLVTPQHVFLTFLPTTFTDVQRLAAYGLEGHSQEETKTKFGDWSGAPSPRDLGGTGVKATKSQVPILSVTLADDSAQDQGELSPPFHQDLQAYTGRQAPQTEGADGPRTRCPVYIYNCSLEALREQMVGLQPPQAPRDLIFRTQFIDHPSASSVWMEPRYKEAATHCALLQEHAQRCYVRGLFRSLQQSQIVNCQDLLTAVDACEELLQEVDITPFLLAMCGHTWGLPHAPPSPGPLSPGLFSSSIEEGPEPRERAILASESSIETEDLSEPEFQSARVPGNPDPGPEISLTDVCQLRGEAHDALHGLIQEKFLEISRLHFRTVPSNPHYFFYCPPSSRREDDGPRDTVDRKVSDLEFSEAELVGEEGDTSACCVVTESDPELEVEYRESREPDLGPAGLDSASLSDADTVNPDEDSFSILGGDSPTGPESLVHDLPPLFLHLTCSVRLRGQHSSVPVCSLPTCLGQVLASLEGPPIGGRVLLRDLSVTLDVFVLTLPLEVELPPASDPQHHRSTSESSASFPRSPGQPSSLRSDDGLGPPLPPPEEERHPGLSSLAPPHRLAIETTMSEIRWLLEDEMVGALRRGGIPQSPALHRAAAHIHSSPGRSTCLRQTVPLSFVFGPERSLTQFKEEFRRLHLPGHSLLEDPDSGFFFVAAGQQPGGSHGEPPAVSWAWHSHEDRTEAIEREALTASPQAPCSPEDSEGTPLISLSNLPQAGYDGGSSGSDSEGPNETLSEKAPFTLRTPPGPAPLQPSLSVLPRPCLPDFWLIVRVLQDRVEVYAHAQSLIREDGGPGTECRHLQQLLVRRVGEICREVNQRLLLQDLHDSHVCNSLLVAESEEDLWRSETPFHSRQRAPLPSDDYATDESCAPRGYLAATMQFVPGHFSCDVVWGTVIRVHSRLKMGPSMGVSRAIQALRSVLNAFSVVNRKNMFVYQERATKAVYYLRYGPRSPLDVASSRSSDTTRPVGQVDRHIQLLVHGVGQAGPEITDELVRVLRRRLDEATLDVITVMLVRNCKLTPADVEFIQPPGSLPSEVLHLALPASCRPWLPALAWYLRQNLLIFLHSPKYTDSNSRNHFQHPLPPQGGLPDLDIYLYNKPGGQGTGGKGVACITVAFVDEGGAPISLALWPPSSPGPPDQLREEEFEQLTQVIRCPVMLDSSSAQDGAPRLRLDVWEKGNISIVQLEEKLRGAARQALADAVMELRLLPASLCTEDTPPGSLRSGSLETKSPAGRSSTFPPAPVPGEPVTPPSKTGRRSFWDMLSKTEGGDLGSPKTTDDIVLDRPEDTRGRRRHKTESVRTPGGTERTPGPDSGAQRQRRRTAQLEEGEVGTLHPVFAHVIQPWMEFMVQIGCASVSRSSTHMVSRFLLPSILSEFTTLVTSMAGDTSVRVFEQNLGSEPEIFSPCSPGQLGPAPRPAAERHLLLLGRNFMQWRRPTQQAAKAVQRFEPGGDGSSGRSAPRQRLLLLEVMDKKLQLLAYNWAPDLGAALGRALVRLVQWQNARAHLIFCLLSQKLGLFHHYGQLDFPVRDEKEPNPFLLPTMEVETLIRSASPPLSREQGRLSGSSRGGGPLPLDTFPFDEALRDITALRPSSTLGPVPRPPDPVTYHGQQFLEIKMSERRELERQMKMENLFVTWQQRSAPASMPISAGELETLKQSSRLVHYCATALLFDPAAWLHGPLETSGPPEGQRRHRPESGSGSREAPTSCESLDMPPPGAREEPWLKELSLAFLQQYVQYLQSIGFVLVPVRPPSPARSTSRLRAMAILGTEGRGSFSCPKTKTEGSPKSTGSPVTTYHLQRALPGGIILMELTFQGCYFCVKQFALECSRIPMGQAVNSQLSMLFTEECDKVRDLMHVHSFSYDFHLRLVHQHVLGAHLVLRHGYHLTTFLRHFLAHHPDGPHFGRNHIYQGTLELPTPLIAAHQLYNYVADHASSYHMKPLRMARPGGPEHNEYALVSAWHSSGSYLDSEGLRHQDDFDVSLLVCHCAAPFEEQGEAERHVLRLQFFVVLTSQRELFPRLTADMRRFRKPPRLPPEPEAPGSIAGSPGETSGLILVPGPAPLFPPLAAEVGMARARLAQLVRLAGGHCRRDTLWKRLFLLEPPGPDRLRLGGRLALAELEELLEAVHAKSIGDIDPQLDCFLSMTVSWYQSLIKVLLSRFPQSCRHFQSPDLGTQYLVVLNQKFTDCFVLVFLDSHLGKTSLTVVFREPFPVQPQDSESPPAQLVSTYHHLESVINTACFTLWTRLL</sequence>
<feature type="region of interest" description="Disordered" evidence="3">
    <location>
        <begin position="3199"/>
        <end position="3238"/>
    </location>
</feature>
<dbReference type="InterPro" id="IPR056150">
    <property type="entry name" value="WD40_CDC20-Fz"/>
</dbReference>
<feature type="region of interest" description="Disordered" evidence="3">
    <location>
        <begin position="3071"/>
        <end position="3091"/>
    </location>
</feature>
<protein>
    <submittedName>
        <fullName evidence="5">Protein SZT2</fullName>
    </submittedName>
</protein>
<feature type="region of interest" description="Disordered" evidence="3">
    <location>
        <begin position="3546"/>
        <end position="3565"/>
    </location>
</feature>
<dbReference type="InterPro" id="IPR033228">
    <property type="entry name" value="SZT2"/>
</dbReference>
<feature type="compositionally biased region" description="Polar residues" evidence="3">
    <location>
        <begin position="2741"/>
        <end position="2757"/>
    </location>
</feature>
<evidence type="ECO:0000313" key="5">
    <source>
        <dbReference type="EMBL" id="MBZ3874716.1"/>
    </source>
</evidence>
<feature type="compositionally biased region" description="Polar residues" evidence="3">
    <location>
        <begin position="3296"/>
        <end position="3311"/>
    </location>
</feature>
<dbReference type="PROSITE" id="PS50082">
    <property type="entry name" value="WD_REPEATS_2"/>
    <property type="match status" value="2"/>
</dbReference>
<evidence type="ECO:0000313" key="6">
    <source>
        <dbReference type="Proteomes" id="UP001166674"/>
    </source>
</evidence>
<evidence type="ECO:0000256" key="3">
    <source>
        <dbReference type="SAM" id="MobiDB-lite"/>
    </source>
</evidence>
<feature type="compositionally biased region" description="Pro residues" evidence="3">
    <location>
        <begin position="2758"/>
        <end position="2769"/>
    </location>
</feature>
<dbReference type="SUPFAM" id="SSF50978">
    <property type="entry name" value="WD40 repeat-like"/>
    <property type="match status" value="1"/>
</dbReference>
<feature type="repeat" description="WD" evidence="2">
    <location>
        <begin position="222"/>
        <end position="263"/>
    </location>
</feature>
<reference evidence="5" key="1">
    <citation type="submission" date="2020-03" db="EMBL/GenBank/DDBJ databases">
        <title>Studies in the Genomics of Life Span.</title>
        <authorList>
            <person name="Glass D."/>
        </authorList>
    </citation>
    <scope>NUCLEOTIDE SEQUENCE</scope>
    <source>
        <strain evidence="5">SUZIE</strain>
        <tissue evidence="5">Muscle</tissue>
    </source>
</reference>
<feature type="region of interest" description="Disordered" evidence="3">
    <location>
        <begin position="28"/>
        <end position="81"/>
    </location>
</feature>
<accession>A0AA41MML6</accession>